<dbReference type="EMBL" id="CP059075">
    <property type="protein sequence ID" value="QRE04693.1"/>
    <property type="molecule type" value="Genomic_DNA"/>
</dbReference>
<dbReference type="InterPro" id="IPR013655">
    <property type="entry name" value="PAS_fold_3"/>
</dbReference>
<dbReference type="AlphaFoldDB" id="A0A1Z5HLK4"/>
<reference evidence="1 2" key="1">
    <citation type="submission" date="2020-07" db="EMBL/GenBank/DDBJ databases">
        <title>Genomic characterization of Flavobacterium psychrophilum strains.</title>
        <authorList>
            <person name="Castillo D."/>
            <person name="Jorgensen J."/>
            <person name="Middelboe M."/>
        </authorList>
    </citation>
    <scope>NUCLEOTIDE SEQUENCE [LARGE SCALE GENOMIC DNA]</scope>
    <source>
        <strain evidence="1 2">FPS-R7</strain>
    </source>
</reference>
<dbReference type="SUPFAM" id="SSF55785">
    <property type="entry name" value="PYP-like sensor domain (PAS domain)"/>
    <property type="match status" value="1"/>
</dbReference>
<sequence>MGNNNSNVTPINKEANWDKSKTIISRTDKYGTIVSVNKAFVETSGYTEKELVSKSHNIIRHPDMPKCIFKILWNNLKNGENFFGIVKNLTKNGEYYWVLTDFDIIKDKKGVIVNYEAKRIAIPQEIITIEIEPLYGRIAKLEAFYGENGGENYLNGFLEKENKSYVEYIRFLIDKYGVVNDYTEVSLNNEEDNRGFLRKLFSKTNKN</sequence>
<name>A0A1Z5HLK4_FLAPS</name>
<evidence type="ECO:0000313" key="2">
    <source>
        <dbReference type="Proteomes" id="UP000596329"/>
    </source>
</evidence>
<gene>
    <name evidence="1" type="ORF">H0H26_03560</name>
</gene>
<proteinExistence type="predicted"/>
<dbReference type="InterPro" id="IPR035965">
    <property type="entry name" value="PAS-like_dom_sf"/>
</dbReference>
<dbReference type="RefSeq" id="WP_059014882.1">
    <property type="nucleotide sequence ID" value="NZ_BCNG01000048.1"/>
</dbReference>
<organism evidence="1 2">
    <name type="scientific">Flavobacterium psychrophilum</name>
    <dbReference type="NCBI Taxonomy" id="96345"/>
    <lineage>
        <taxon>Bacteria</taxon>
        <taxon>Pseudomonadati</taxon>
        <taxon>Bacteroidota</taxon>
        <taxon>Flavobacteriia</taxon>
        <taxon>Flavobacteriales</taxon>
        <taxon>Flavobacteriaceae</taxon>
        <taxon>Flavobacterium</taxon>
    </lineage>
</organism>
<dbReference type="Proteomes" id="UP000596329">
    <property type="component" value="Chromosome"/>
</dbReference>
<evidence type="ECO:0000313" key="1">
    <source>
        <dbReference type="EMBL" id="QRE04693.1"/>
    </source>
</evidence>
<dbReference type="Gene3D" id="3.30.450.20">
    <property type="entry name" value="PAS domain"/>
    <property type="match status" value="1"/>
</dbReference>
<dbReference type="Pfam" id="PF08447">
    <property type="entry name" value="PAS_3"/>
    <property type="match status" value="1"/>
</dbReference>
<dbReference type="PROSITE" id="PS50112">
    <property type="entry name" value="PAS"/>
    <property type="match status" value="1"/>
</dbReference>
<dbReference type="InterPro" id="IPR000014">
    <property type="entry name" value="PAS"/>
</dbReference>
<protein>
    <submittedName>
        <fullName evidence="1">PAS domain-containing protein</fullName>
    </submittedName>
</protein>
<accession>A0A1Z5HLK4</accession>
<dbReference type="NCBIfam" id="TIGR00229">
    <property type="entry name" value="sensory_box"/>
    <property type="match status" value="1"/>
</dbReference>
<dbReference type="CDD" id="cd00130">
    <property type="entry name" value="PAS"/>
    <property type="match status" value="1"/>
</dbReference>